<dbReference type="PROSITE" id="PS51034">
    <property type="entry name" value="ZP_2"/>
    <property type="match status" value="1"/>
</dbReference>
<dbReference type="InterPro" id="IPR042235">
    <property type="entry name" value="ZP-C_dom"/>
</dbReference>
<dbReference type="Pfam" id="PF23344">
    <property type="entry name" value="ZP-N"/>
    <property type="match status" value="1"/>
</dbReference>
<evidence type="ECO:0000313" key="6">
    <source>
        <dbReference type="EMBL" id="KAJ8023786.1"/>
    </source>
</evidence>
<keyword evidence="2" id="KW-1015">Disulfide bond</keyword>
<dbReference type="Proteomes" id="UP001152320">
    <property type="component" value="Chromosome 19"/>
</dbReference>
<keyword evidence="1 4" id="KW-0732">Signal</keyword>
<dbReference type="InterPro" id="IPR055355">
    <property type="entry name" value="ZP-C"/>
</dbReference>
<evidence type="ECO:0000256" key="1">
    <source>
        <dbReference type="ARBA" id="ARBA00022729"/>
    </source>
</evidence>
<evidence type="ECO:0000256" key="4">
    <source>
        <dbReference type="SAM" id="SignalP"/>
    </source>
</evidence>
<dbReference type="Gene3D" id="2.60.40.4100">
    <property type="entry name" value="Zona pellucida, ZP-C domain"/>
    <property type="match status" value="1"/>
</dbReference>
<comment type="caution">
    <text evidence="6">The sequence shown here is derived from an EMBL/GenBank/DDBJ whole genome shotgun (WGS) entry which is preliminary data.</text>
</comment>
<reference evidence="6" key="1">
    <citation type="submission" date="2021-10" db="EMBL/GenBank/DDBJ databases">
        <title>Tropical sea cucumber genome reveals ecological adaptation and Cuvierian tubules defense mechanism.</title>
        <authorList>
            <person name="Chen T."/>
        </authorList>
    </citation>
    <scope>NUCLEOTIDE SEQUENCE</scope>
    <source>
        <strain evidence="6">Nanhai2018</strain>
        <tissue evidence="6">Muscle</tissue>
    </source>
</reference>
<keyword evidence="3" id="KW-0472">Membrane</keyword>
<dbReference type="Pfam" id="PF00100">
    <property type="entry name" value="Zona_pellucida"/>
    <property type="match status" value="1"/>
</dbReference>
<organism evidence="6 7">
    <name type="scientific">Holothuria leucospilota</name>
    <name type="common">Black long sea cucumber</name>
    <name type="synonym">Mertensiothuria leucospilota</name>
    <dbReference type="NCBI Taxonomy" id="206669"/>
    <lineage>
        <taxon>Eukaryota</taxon>
        <taxon>Metazoa</taxon>
        <taxon>Echinodermata</taxon>
        <taxon>Eleutherozoa</taxon>
        <taxon>Echinozoa</taxon>
        <taxon>Holothuroidea</taxon>
        <taxon>Aspidochirotacea</taxon>
        <taxon>Aspidochirotida</taxon>
        <taxon>Holothuriidae</taxon>
        <taxon>Holothuria</taxon>
    </lineage>
</organism>
<evidence type="ECO:0000256" key="2">
    <source>
        <dbReference type="ARBA" id="ARBA00023157"/>
    </source>
</evidence>
<evidence type="ECO:0000313" key="7">
    <source>
        <dbReference type="Proteomes" id="UP001152320"/>
    </source>
</evidence>
<accession>A0A9Q0YLR7</accession>
<keyword evidence="3" id="KW-0812">Transmembrane</keyword>
<evidence type="ECO:0000256" key="3">
    <source>
        <dbReference type="SAM" id="Phobius"/>
    </source>
</evidence>
<gene>
    <name evidence="6" type="ORF">HOLleu_36324</name>
</gene>
<evidence type="ECO:0000259" key="5">
    <source>
        <dbReference type="PROSITE" id="PS51034"/>
    </source>
</evidence>
<protein>
    <submittedName>
        <fullName evidence="6">ZP domain-containing protein</fullName>
    </submittedName>
</protein>
<dbReference type="Gene3D" id="2.60.40.3210">
    <property type="entry name" value="Zona pellucida, ZP-N domain"/>
    <property type="match status" value="1"/>
</dbReference>
<dbReference type="InterPro" id="IPR055356">
    <property type="entry name" value="ZP-N"/>
</dbReference>
<proteinExistence type="predicted"/>
<dbReference type="PANTHER" id="PTHR14002:SF43">
    <property type="entry name" value="DELTA-LIKE PROTEIN"/>
    <property type="match status" value="1"/>
</dbReference>
<dbReference type="EMBL" id="JAIZAY010000019">
    <property type="protein sequence ID" value="KAJ8023786.1"/>
    <property type="molecule type" value="Genomic_DNA"/>
</dbReference>
<keyword evidence="3" id="KW-1133">Transmembrane helix</keyword>
<feature type="domain" description="ZP" evidence="5">
    <location>
        <begin position="544"/>
        <end position="795"/>
    </location>
</feature>
<name>A0A9Q0YLR7_HOLLE</name>
<dbReference type="OrthoDB" id="10063988at2759"/>
<dbReference type="PANTHER" id="PTHR14002">
    <property type="entry name" value="ENDOGLIN/TGF-BETA RECEPTOR TYPE III"/>
    <property type="match status" value="1"/>
</dbReference>
<dbReference type="SMART" id="SM00241">
    <property type="entry name" value="ZP"/>
    <property type="match status" value="1"/>
</dbReference>
<feature type="chain" id="PRO_5040290234" evidence="4">
    <location>
        <begin position="21"/>
        <end position="895"/>
    </location>
</feature>
<sequence>MFRFLTVLMFGSILLQFTKARHFRGGYISWKPTENEGQIELFFRLAYRHGFFSDTDTNEEGEDCTPEAIQNRTPIPTGGEFNCLTYYEEDGETKERETELFGGSPPLYTCTNIRDEGDDTRLHWASGYNRTVITLPHQNDSLVWNVGYDSCCWVNTLVNYGSPRTWRLRTRVDLSPRADLGGVPNSSPYVEGLPMKIVPQDCVTYIPINAIDPNGDTIKCRWTSERKGDCESPNCGNPDPNIFEMRRDTCTIKVDAGAADEGLYAVAVIIEDFVDGRRRRKPFSKISYQFLVLIQRRDVDCNRVVTETPEKACYAVPLVITPPFKFVLRAETIDPSVPIQSIDMITQPGMEVSDLIQDGNGRAHVEVTWTPTADKSGTVEQLCYQAVDQQNIAGQEVCALLYVGGEVPEPIPEISIPNSNTSHRVKFDNKNWKLYFTSEVQLGDDTQNAAVRFLYENGTEAYALTLKTANTVNISSQEPYYIEFDTPEFILMSNTTYTIRLEEGAMVGTKGCHLLSEKAEWSFTTEIFKRGLQEIHFPDIVTVVCRPTFMVAYIKKDYVPEIDPSLLTYEDPDCYGVDHNETHFAVGTMYGKCGTNAILNEDQTRVSMVNTLYIPKIGSFVFDGGITRSKNDEVRVNCSIPTRRVAYVEFNTNSSTDMVKLDSVGDFDFSLKMFPDENYRGAYRIWDFPVYVDETSRLYFEARTFTASSLSPFLEECVASPTADPEGTLTYTLIRDGCPVDETIEFHDGPASRVRFSIEAFSFIGYNLQSSIFVHCEFRDCNRRNGSCDTNCPDPGLQPNLAKRSVTSIRVDNSDPSTDGPIRILAKKRHNTQDQQRTFSSGEVVLIVLVSVAIVITMTLTLFVVKGQRQRGSVECSLCRQKIRQVEPAVIKLRQ</sequence>
<keyword evidence="7" id="KW-1185">Reference proteome</keyword>
<dbReference type="AlphaFoldDB" id="A0A9Q0YLR7"/>
<dbReference type="InterPro" id="IPR001507">
    <property type="entry name" value="ZP_dom"/>
</dbReference>
<feature type="signal peptide" evidence="4">
    <location>
        <begin position="1"/>
        <end position="20"/>
    </location>
</feature>
<feature type="transmembrane region" description="Helical" evidence="3">
    <location>
        <begin position="844"/>
        <end position="865"/>
    </location>
</feature>